<evidence type="ECO:0000313" key="3">
    <source>
        <dbReference type="Proteomes" id="UP000016521"/>
    </source>
</evidence>
<evidence type="ECO:0000259" key="1">
    <source>
        <dbReference type="Pfam" id="PF13699"/>
    </source>
</evidence>
<reference evidence="2 3" key="1">
    <citation type="submission" date="2015-06" db="EMBL/GenBank/DDBJ databases">
        <authorList>
            <person name="Xie B.-B."/>
            <person name="Rong J.-C."/>
            <person name="Qin Q.-L."/>
            <person name="Zhang Y.-Z."/>
        </authorList>
    </citation>
    <scope>NUCLEOTIDE SEQUENCE [LARGE SCALE GENOMIC DNA]</scope>
    <source>
        <strain evidence="2 3">JCM 20779</strain>
    </source>
</reference>
<evidence type="ECO:0000313" key="2">
    <source>
        <dbReference type="EMBL" id="ATD06188.1"/>
    </source>
</evidence>
<dbReference type="Pfam" id="PF13699">
    <property type="entry name" value="eCIS_core"/>
    <property type="match status" value="1"/>
</dbReference>
<name>A0ABN5CBE2_PSEO7</name>
<dbReference type="Proteomes" id="UP000016521">
    <property type="component" value="Chromosome I"/>
</dbReference>
<keyword evidence="3" id="KW-1185">Reference proteome</keyword>
<organism evidence="2 3">
    <name type="scientific">Pseudoalteromonas piscicida</name>
    <dbReference type="NCBI Taxonomy" id="43662"/>
    <lineage>
        <taxon>Bacteria</taxon>
        <taxon>Pseudomonadati</taxon>
        <taxon>Pseudomonadota</taxon>
        <taxon>Gammaproteobacteria</taxon>
        <taxon>Alteromonadales</taxon>
        <taxon>Pseudoalteromonadaceae</taxon>
        <taxon>Pseudoalteromonas</taxon>
    </lineage>
</organism>
<dbReference type="InterPro" id="IPR025295">
    <property type="entry name" value="eCIS_core_dom"/>
</dbReference>
<accession>A0ABN5CBE2</accession>
<gene>
    <name evidence="2" type="ORF">PPIS_a0999</name>
</gene>
<sequence length="218" mass="24621">MKLLNKCHKYPAQSGIFHEYLLSVCSNLTNKYQRLQTFYQSLPLYHAYSKSIQQARNNTMTFYQLTTKQRHITGTVRQNPARQRGAKNVPLQSCALPIRLRRGMEKLSGVNLANVRVHYNSSKPSQVQAHAYAQGKDIYLAPGQEKHLPHELGHVVQQALGIVKPTTEVNGIAVNDDPTLEQQATDWGKLALYLGEQIKKCRDDFPVNIKVSSLSLPI</sequence>
<dbReference type="EMBL" id="CP011924">
    <property type="protein sequence ID" value="ATD06188.1"/>
    <property type="molecule type" value="Genomic_DNA"/>
</dbReference>
<feature type="domain" description="eCIS core" evidence="1">
    <location>
        <begin position="96"/>
        <end position="159"/>
    </location>
</feature>
<proteinExistence type="predicted"/>
<protein>
    <recommendedName>
        <fullName evidence="1">eCIS core domain-containing protein</fullName>
    </recommendedName>
</protein>